<dbReference type="EMBL" id="CYYU01000001">
    <property type="protein sequence ID" value="CUN43393.1"/>
    <property type="molecule type" value="Genomic_DNA"/>
</dbReference>
<feature type="transmembrane region" description="Helical" evidence="7">
    <location>
        <begin position="238"/>
        <end position="258"/>
    </location>
</feature>
<comment type="similarity">
    <text evidence="2">Belongs to the EamA transporter family.</text>
</comment>
<dbReference type="GO" id="GO:0005886">
    <property type="term" value="C:plasma membrane"/>
    <property type="evidence" value="ECO:0007669"/>
    <property type="project" value="UniProtKB-SubCell"/>
</dbReference>
<evidence type="ECO:0000256" key="3">
    <source>
        <dbReference type="ARBA" id="ARBA00022475"/>
    </source>
</evidence>
<dbReference type="InterPro" id="IPR051258">
    <property type="entry name" value="Diverse_Substrate_Transporter"/>
</dbReference>
<keyword evidence="5 7" id="KW-1133">Transmembrane helix</keyword>
<feature type="transmembrane region" description="Helical" evidence="7">
    <location>
        <begin position="264"/>
        <end position="282"/>
    </location>
</feature>
<feature type="transmembrane region" description="Helical" evidence="7">
    <location>
        <begin position="176"/>
        <end position="194"/>
    </location>
</feature>
<gene>
    <name evidence="9" type="ORF">ERS852385_00425</name>
</gene>
<feature type="domain" description="EamA" evidence="8">
    <location>
        <begin position="147"/>
        <end position="279"/>
    </location>
</feature>
<keyword evidence="4 7" id="KW-0812">Transmembrane</keyword>
<feature type="domain" description="EamA" evidence="8">
    <location>
        <begin position="2"/>
        <end position="133"/>
    </location>
</feature>
<dbReference type="STRING" id="187979.ERS852385_00425"/>
<dbReference type="Proteomes" id="UP000095546">
    <property type="component" value="Unassembled WGS sequence"/>
</dbReference>
<keyword evidence="3" id="KW-1003">Cell membrane</keyword>
<dbReference type="Pfam" id="PF00892">
    <property type="entry name" value="EamA"/>
    <property type="match status" value="2"/>
</dbReference>
<evidence type="ECO:0000313" key="9">
    <source>
        <dbReference type="EMBL" id="CUN43393.1"/>
    </source>
</evidence>
<feature type="transmembrane region" description="Helical" evidence="7">
    <location>
        <begin position="149"/>
        <end position="169"/>
    </location>
</feature>
<sequence>MKYALLVFLGGCSYGILSTIVKIAYAAGLTPAEVCGGQVFFGMLLLWMAALRHRGFPLNGRRALTLICCGMPIGLTTMFYYTALQTVTASFAIILLFQFVWVSTAIDCVFSRRLPDRQKVAAIAILLPGSVLAAGLVGSSDNISLTSGVLWGLASAVSYSFVLLVSGTVGCEVPPVLKSALMSVGAATVIFAFMRPTFLLSLGSLAAVAPYGIPLGIFGIALPPLLFSIGIPHTGPSLGSILTSSELPMAILMAFFVLGEHIALVQWLGVALIFLGVIVGNLRTKG</sequence>
<evidence type="ECO:0000256" key="2">
    <source>
        <dbReference type="ARBA" id="ARBA00007362"/>
    </source>
</evidence>
<evidence type="ECO:0000313" key="10">
    <source>
        <dbReference type="Proteomes" id="UP000095546"/>
    </source>
</evidence>
<dbReference type="PANTHER" id="PTHR42920">
    <property type="entry name" value="OS03G0707200 PROTEIN-RELATED"/>
    <property type="match status" value="1"/>
</dbReference>
<comment type="subcellular location">
    <subcellularLocation>
        <location evidence="1">Cell membrane</location>
        <topology evidence="1">Multi-pass membrane protein</topology>
    </subcellularLocation>
</comment>
<evidence type="ECO:0000256" key="7">
    <source>
        <dbReference type="SAM" id="Phobius"/>
    </source>
</evidence>
<organism evidence="9 10">
    <name type="scientific">Mitsuokella jalaludinii</name>
    <dbReference type="NCBI Taxonomy" id="187979"/>
    <lineage>
        <taxon>Bacteria</taxon>
        <taxon>Bacillati</taxon>
        <taxon>Bacillota</taxon>
        <taxon>Negativicutes</taxon>
        <taxon>Selenomonadales</taxon>
        <taxon>Selenomonadaceae</taxon>
        <taxon>Mitsuokella</taxon>
    </lineage>
</organism>
<dbReference type="PANTHER" id="PTHR42920:SF5">
    <property type="entry name" value="EAMA DOMAIN-CONTAINING PROTEIN"/>
    <property type="match status" value="1"/>
</dbReference>
<feature type="transmembrane region" description="Helical" evidence="7">
    <location>
        <begin position="63"/>
        <end position="83"/>
    </location>
</feature>
<dbReference type="eggNOG" id="COG0697">
    <property type="taxonomic scope" value="Bacteria"/>
</dbReference>
<accession>A0A173WV81</accession>
<keyword evidence="10" id="KW-1185">Reference proteome</keyword>
<evidence type="ECO:0000256" key="1">
    <source>
        <dbReference type="ARBA" id="ARBA00004651"/>
    </source>
</evidence>
<evidence type="ECO:0000256" key="6">
    <source>
        <dbReference type="ARBA" id="ARBA00023136"/>
    </source>
</evidence>
<protein>
    <submittedName>
        <fullName evidence="9">Predicted permease, DMT superfamily</fullName>
    </submittedName>
</protein>
<feature type="transmembrane region" description="Helical" evidence="7">
    <location>
        <begin position="120"/>
        <end position="137"/>
    </location>
</feature>
<dbReference type="AlphaFoldDB" id="A0A173WV81"/>
<evidence type="ECO:0000256" key="5">
    <source>
        <dbReference type="ARBA" id="ARBA00022989"/>
    </source>
</evidence>
<dbReference type="RefSeq" id="WP_055160176.1">
    <property type="nucleotide sequence ID" value="NZ_CABIWZ010000001.1"/>
</dbReference>
<feature type="transmembrane region" description="Helical" evidence="7">
    <location>
        <begin position="89"/>
        <end position="108"/>
    </location>
</feature>
<dbReference type="InterPro" id="IPR000620">
    <property type="entry name" value="EamA_dom"/>
</dbReference>
<keyword evidence="6 7" id="KW-0472">Membrane</keyword>
<evidence type="ECO:0000259" key="8">
    <source>
        <dbReference type="Pfam" id="PF00892"/>
    </source>
</evidence>
<evidence type="ECO:0000256" key="4">
    <source>
        <dbReference type="ARBA" id="ARBA00022692"/>
    </source>
</evidence>
<dbReference type="SUPFAM" id="SSF103481">
    <property type="entry name" value="Multidrug resistance efflux transporter EmrE"/>
    <property type="match status" value="2"/>
</dbReference>
<dbReference type="OrthoDB" id="3180815at2"/>
<proteinExistence type="inferred from homology"/>
<feature type="transmembrane region" description="Helical" evidence="7">
    <location>
        <begin position="200"/>
        <end position="226"/>
    </location>
</feature>
<feature type="transmembrane region" description="Helical" evidence="7">
    <location>
        <begin position="36"/>
        <end position="51"/>
    </location>
</feature>
<name>A0A173WV81_9FIRM</name>
<dbReference type="InterPro" id="IPR037185">
    <property type="entry name" value="EmrE-like"/>
</dbReference>
<reference evidence="9 10" key="1">
    <citation type="submission" date="2015-09" db="EMBL/GenBank/DDBJ databases">
        <authorList>
            <consortium name="Pathogen Informatics"/>
        </authorList>
    </citation>
    <scope>NUCLEOTIDE SEQUENCE [LARGE SCALE GENOMIC DNA]</scope>
    <source>
        <strain evidence="9 10">2789STDY5608828</strain>
    </source>
</reference>